<dbReference type="RefSeq" id="WP_248209047.1">
    <property type="nucleotide sequence ID" value="NZ_JALNMH010000008.1"/>
</dbReference>
<dbReference type="SMART" id="SM00471">
    <property type="entry name" value="HDc"/>
    <property type="match status" value="1"/>
</dbReference>
<accession>A0ABT0GJ77</accession>
<dbReference type="PANTHER" id="PTHR45228">
    <property type="entry name" value="CYCLIC DI-GMP PHOSPHODIESTERASE TM_0186-RELATED"/>
    <property type="match status" value="1"/>
</dbReference>
<dbReference type="InterPro" id="IPR021800">
    <property type="entry name" value="DUF3369"/>
</dbReference>
<sequence length="516" mass="57823">MDDLVMLEDGLDLPATAPSPPPWKILVVDDEPEIHAVTRLVLGDFQFESRRLQFLSAYSGAEGKALLKEHPDVALMLLDVVMETEHSGLDVARWTRDELNNHFVRIVLRTGQPGQAPEHKVTNEYDINDYKEKTELTTQKLNATVRVALRGYRDIMAVERARQGLERVIGASTQIFSHQRSSEFASAVLSQLVALAGMERGALYVRVPPPGNRRPTDTERFEITAATGEFERYLSLRRDEEALPETLRNSLHAAFESKQHQFREDHYVLHFTDSQHGESLLYVGDAWNLSEMDFKLVELFCTNVSIAFENLHLNQELFESQLEMICLLAGAAETRSKETAAHVQRVGLAAEILALALGESAHDAEMLRHAAPLHDIGKIGIPDAVLNKPGPHDADEQRVMRGHAELGAAMLRSSRRPVLQLAAEIAASHHENWDGTGYPNQLAGEAIPLSGRIVAVADVWDALGSRRCYKSPWETAEIRRYFEAHRGSKFDPAVVDALFDNWERLQALRQDYPDAP</sequence>
<protein>
    <submittedName>
        <fullName evidence="4">DUF3369 domain-containing protein</fullName>
    </submittedName>
</protein>
<dbReference type="Pfam" id="PF11849">
    <property type="entry name" value="DUF3369"/>
    <property type="match status" value="1"/>
</dbReference>
<evidence type="ECO:0000256" key="1">
    <source>
        <dbReference type="PROSITE-ProRule" id="PRU00169"/>
    </source>
</evidence>
<dbReference type="Pfam" id="PF13487">
    <property type="entry name" value="HD_5"/>
    <property type="match status" value="1"/>
</dbReference>
<dbReference type="PROSITE" id="PS50110">
    <property type="entry name" value="RESPONSE_REGULATORY"/>
    <property type="match status" value="1"/>
</dbReference>
<dbReference type="Gene3D" id="3.40.50.2300">
    <property type="match status" value="1"/>
</dbReference>
<dbReference type="InterPro" id="IPR052020">
    <property type="entry name" value="Cyclic_di-GMP/3'3'-cGAMP_PDE"/>
</dbReference>
<organism evidence="4 5">
    <name type="scientific">Pseudomarimonas salicorniae</name>
    <dbReference type="NCBI Taxonomy" id="2933270"/>
    <lineage>
        <taxon>Bacteria</taxon>
        <taxon>Pseudomonadati</taxon>
        <taxon>Pseudomonadota</taxon>
        <taxon>Gammaproteobacteria</taxon>
        <taxon>Lysobacterales</taxon>
        <taxon>Lysobacteraceae</taxon>
        <taxon>Pseudomarimonas</taxon>
    </lineage>
</organism>
<dbReference type="InterPro" id="IPR011006">
    <property type="entry name" value="CheY-like_superfamily"/>
</dbReference>
<feature type="domain" description="Response regulatory" evidence="2">
    <location>
        <begin position="24"/>
        <end position="148"/>
    </location>
</feature>
<dbReference type="InterPro" id="IPR037522">
    <property type="entry name" value="HD_GYP_dom"/>
</dbReference>
<feature type="domain" description="HD-GYP" evidence="3">
    <location>
        <begin position="317"/>
        <end position="514"/>
    </location>
</feature>
<dbReference type="EMBL" id="JALNMH010000008">
    <property type="protein sequence ID" value="MCK7594087.1"/>
    <property type="molecule type" value="Genomic_DNA"/>
</dbReference>
<dbReference type="SUPFAM" id="SSF109604">
    <property type="entry name" value="HD-domain/PDEase-like"/>
    <property type="match status" value="1"/>
</dbReference>
<feature type="modified residue" description="4-aspartylphosphate" evidence="1">
    <location>
        <position position="79"/>
    </location>
</feature>
<keyword evidence="1" id="KW-0597">Phosphoprotein</keyword>
<dbReference type="NCBIfam" id="TIGR00277">
    <property type="entry name" value="HDIG"/>
    <property type="match status" value="1"/>
</dbReference>
<dbReference type="Gene3D" id="1.10.3210.10">
    <property type="entry name" value="Hypothetical protein af1432"/>
    <property type="match status" value="1"/>
</dbReference>
<name>A0ABT0GJ77_9GAMM</name>
<evidence type="ECO:0000259" key="3">
    <source>
        <dbReference type="PROSITE" id="PS51832"/>
    </source>
</evidence>
<dbReference type="SMART" id="SM00448">
    <property type="entry name" value="REC"/>
    <property type="match status" value="1"/>
</dbReference>
<dbReference type="Proteomes" id="UP001431449">
    <property type="component" value="Unassembled WGS sequence"/>
</dbReference>
<dbReference type="SUPFAM" id="SSF52172">
    <property type="entry name" value="CheY-like"/>
    <property type="match status" value="1"/>
</dbReference>
<dbReference type="InterPro" id="IPR001789">
    <property type="entry name" value="Sig_transdc_resp-reg_receiver"/>
</dbReference>
<gene>
    <name evidence="4" type="ORF">M0G41_10420</name>
</gene>
<proteinExistence type="predicted"/>
<dbReference type="PROSITE" id="PS51832">
    <property type="entry name" value="HD_GYP"/>
    <property type="match status" value="1"/>
</dbReference>
<evidence type="ECO:0000313" key="4">
    <source>
        <dbReference type="EMBL" id="MCK7594087.1"/>
    </source>
</evidence>
<dbReference type="CDD" id="cd00077">
    <property type="entry name" value="HDc"/>
    <property type="match status" value="1"/>
</dbReference>
<dbReference type="InterPro" id="IPR006675">
    <property type="entry name" value="HDIG_dom"/>
</dbReference>
<reference evidence="4" key="1">
    <citation type="submission" date="2022-04" db="EMBL/GenBank/DDBJ databases">
        <title>Lysobacter sp. CAU 1642 isolated from sea sand.</title>
        <authorList>
            <person name="Kim W."/>
        </authorList>
    </citation>
    <scope>NUCLEOTIDE SEQUENCE</scope>
    <source>
        <strain evidence="4">CAU 1642</strain>
    </source>
</reference>
<comment type="caution">
    <text evidence="4">The sequence shown here is derived from an EMBL/GenBank/DDBJ whole genome shotgun (WGS) entry which is preliminary data.</text>
</comment>
<dbReference type="InterPro" id="IPR003607">
    <property type="entry name" value="HD/PDEase_dom"/>
</dbReference>
<keyword evidence="5" id="KW-1185">Reference proteome</keyword>
<evidence type="ECO:0000259" key="2">
    <source>
        <dbReference type="PROSITE" id="PS50110"/>
    </source>
</evidence>
<evidence type="ECO:0000313" key="5">
    <source>
        <dbReference type="Proteomes" id="UP001431449"/>
    </source>
</evidence>
<dbReference type="PANTHER" id="PTHR45228:SF9">
    <property type="entry name" value="3'3'-CGAMP-SPECIFIC PHOSPHODIESTERASE 2"/>
    <property type="match status" value="1"/>
</dbReference>